<reference evidence="4 5" key="1">
    <citation type="submission" date="2018-07" db="EMBL/GenBank/DDBJ databases">
        <title>Arthrobacter sp. nov., isolated from raw cow's milk with high bacterial count.</title>
        <authorList>
            <person name="Hahne J."/>
            <person name="Isele D."/>
            <person name="Lipski A."/>
        </authorList>
    </citation>
    <scope>NUCLEOTIDE SEQUENCE [LARGE SCALE GENOMIC DNA]</scope>
    <source>
        <strain evidence="4 5">JZ R-183</strain>
    </source>
</reference>
<organism evidence="4 5">
    <name type="scientific">Galactobacter caseinivorans</name>
    <dbReference type="NCBI Taxonomy" id="2676123"/>
    <lineage>
        <taxon>Bacteria</taxon>
        <taxon>Bacillati</taxon>
        <taxon>Actinomycetota</taxon>
        <taxon>Actinomycetes</taxon>
        <taxon>Micrococcales</taxon>
        <taxon>Micrococcaceae</taxon>
        <taxon>Galactobacter</taxon>
    </lineage>
</organism>
<evidence type="ECO:0000256" key="1">
    <source>
        <dbReference type="ARBA" id="ARBA00001933"/>
    </source>
</evidence>
<dbReference type="SUPFAM" id="SSF53686">
    <property type="entry name" value="Tryptophan synthase beta subunit-like PLP-dependent enzymes"/>
    <property type="match status" value="1"/>
</dbReference>
<dbReference type="Pfam" id="PF00291">
    <property type="entry name" value="PALP"/>
    <property type="match status" value="1"/>
</dbReference>
<dbReference type="GO" id="GO:1901605">
    <property type="term" value="P:alpha-amino acid metabolic process"/>
    <property type="evidence" value="ECO:0007669"/>
    <property type="project" value="UniProtKB-ARBA"/>
</dbReference>
<dbReference type="InterPro" id="IPR001926">
    <property type="entry name" value="TrpB-like_PALP"/>
</dbReference>
<feature type="domain" description="Tryptophan synthase beta chain-like PALP" evidence="3">
    <location>
        <begin position="16"/>
        <end position="298"/>
    </location>
</feature>
<comment type="cofactor">
    <cofactor evidence="1">
        <name>pyridoxal 5'-phosphate</name>
        <dbReference type="ChEBI" id="CHEBI:597326"/>
    </cofactor>
</comment>
<sequence length="339" mass="35371">MTPAPDVATAPELHLAPIPTPTTRLPRLFPATEATLVMKLDSLQLAGSTKERTAHALLTGMLERQELATGGTVVESTSGNLGIALARQCAVRGLTFVAVVDERANQAACKTMLAFGATVEVVPTPADGNRLRARRERVQELLAATPGAVTTHQYGNPDNPRAHHFGTMPELVHSLGRAPSRLYVAMSTTGTLLGCQRAIAEHGWDTELVGVDAEGSVLFGGKAGERKLPGLGAGVVTELSEQATPDRVVRVSEADMVLGCRVLAQREGLLAGASTGAIVAAVGADLQRLAAGEVVAMLMHDGGAPYLPTVFDDAWVRSELPDAGRGLARASLSNPFATV</sequence>
<dbReference type="EMBL" id="QQXL01000009">
    <property type="protein sequence ID" value="RKW69516.1"/>
    <property type="molecule type" value="Genomic_DNA"/>
</dbReference>
<protein>
    <submittedName>
        <fullName evidence="4">Pyridoxal-phosphate dependent enzyme</fullName>
    </submittedName>
</protein>
<gene>
    <name evidence="4" type="ORF">DWQ67_13070</name>
</gene>
<evidence type="ECO:0000313" key="5">
    <source>
        <dbReference type="Proteomes" id="UP000273119"/>
    </source>
</evidence>
<dbReference type="CDD" id="cd01561">
    <property type="entry name" value="CBS_like"/>
    <property type="match status" value="1"/>
</dbReference>
<dbReference type="Proteomes" id="UP000273119">
    <property type="component" value="Unassembled WGS sequence"/>
</dbReference>
<keyword evidence="5" id="KW-1185">Reference proteome</keyword>
<dbReference type="AlphaFoldDB" id="A0A496PFS5"/>
<accession>A0A496PFS5</accession>
<keyword evidence="2" id="KW-0663">Pyridoxal phosphate</keyword>
<name>A0A496PFS5_9MICC</name>
<proteinExistence type="predicted"/>
<evidence type="ECO:0000259" key="3">
    <source>
        <dbReference type="Pfam" id="PF00291"/>
    </source>
</evidence>
<dbReference type="InterPro" id="IPR036052">
    <property type="entry name" value="TrpB-like_PALP_sf"/>
</dbReference>
<dbReference type="InterPro" id="IPR050214">
    <property type="entry name" value="Cys_Synth/Cystath_Beta-Synth"/>
</dbReference>
<dbReference type="Gene3D" id="3.40.50.1100">
    <property type="match status" value="2"/>
</dbReference>
<evidence type="ECO:0000313" key="4">
    <source>
        <dbReference type="EMBL" id="RKW69516.1"/>
    </source>
</evidence>
<dbReference type="PANTHER" id="PTHR10314">
    <property type="entry name" value="CYSTATHIONINE BETA-SYNTHASE"/>
    <property type="match status" value="1"/>
</dbReference>
<evidence type="ECO:0000256" key="2">
    <source>
        <dbReference type="ARBA" id="ARBA00022898"/>
    </source>
</evidence>
<comment type="caution">
    <text evidence="4">The sequence shown here is derived from an EMBL/GenBank/DDBJ whole genome shotgun (WGS) entry which is preliminary data.</text>
</comment>
<dbReference type="RefSeq" id="WP_121486087.1">
    <property type="nucleotide sequence ID" value="NZ_QQXL01000009.1"/>
</dbReference>